<evidence type="ECO:0000313" key="2">
    <source>
        <dbReference type="Proteomes" id="UP000469385"/>
    </source>
</evidence>
<comment type="caution">
    <text evidence="1">The sequence shown here is derived from an EMBL/GenBank/DDBJ whole genome shotgun (WGS) entry which is preliminary data.</text>
</comment>
<sequence length="93" mass="10360">MISAAKDARTRVLALFYLLHERYDLEAKHAGRRLWIDYSESAEIRALLQEVRTTLESEGGCPVVGFASEAQIRQYLGAVIETFESLPGDSANS</sequence>
<reference evidence="1 2" key="1">
    <citation type="submission" date="2019-12" db="EMBL/GenBank/DDBJ databases">
        <authorList>
            <person name="Huq M.A."/>
        </authorList>
    </citation>
    <scope>NUCLEOTIDE SEQUENCE [LARGE SCALE GENOMIC DNA]</scope>
    <source>
        <strain evidence="1 2">MAH-25</strain>
    </source>
</reference>
<gene>
    <name evidence="1" type="ORF">GON04_20055</name>
</gene>
<dbReference type="RefSeq" id="WP_157399780.1">
    <property type="nucleotide sequence ID" value="NZ_WSEL01000009.1"/>
</dbReference>
<dbReference type="Proteomes" id="UP000469385">
    <property type="component" value="Unassembled WGS sequence"/>
</dbReference>
<name>A0A6N8IYT6_9BURK</name>
<accession>A0A6N8IYT6</accession>
<dbReference type="AlphaFoldDB" id="A0A6N8IYT6"/>
<organism evidence="1 2">
    <name type="scientific">Ramlibacter pinisoli</name>
    <dbReference type="NCBI Taxonomy" id="2682844"/>
    <lineage>
        <taxon>Bacteria</taxon>
        <taxon>Pseudomonadati</taxon>
        <taxon>Pseudomonadota</taxon>
        <taxon>Betaproteobacteria</taxon>
        <taxon>Burkholderiales</taxon>
        <taxon>Comamonadaceae</taxon>
        <taxon>Ramlibacter</taxon>
    </lineage>
</organism>
<dbReference type="EMBL" id="WSEL01000009">
    <property type="protein sequence ID" value="MVQ31762.1"/>
    <property type="molecule type" value="Genomic_DNA"/>
</dbReference>
<evidence type="ECO:0000313" key="1">
    <source>
        <dbReference type="EMBL" id="MVQ31762.1"/>
    </source>
</evidence>
<proteinExistence type="predicted"/>
<protein>
    <submittedName>
        <fullName evidence="1">Uncharacterized protein</fullName>
    </submittedName>
</protein>
<keyword evidence="2" id="KW-1185">Reference proteome</keyword>